<name>A0A562DMV6_RHORH</name>
<reference evidence="7 8" key="1">
    <citation type="submission" date="2019-07" db="EMBL/GenBank/DDBJ databases">
        <title>Genome sequencing of lignin-degrading bacterial isolates.</title>
        <authorList>
            <person name="Gladden J."/>
        </authorList>
    </citation>
    <scope>NUCLEOTIDE SEQUENCE [LARGE SCALE GENOMIC DNA]</scope>
    <source>
        <strain evidence="7 8">J45</strain>
    </source>
</reference>
<evidence type="ECO:0000256" key="2">
    <source>
        <dbReference type="ARBA" id="ARBA00023015"/>
    </source>
</evidence>
<evidence type="ECO:0000256" key="5">
    <source>
        <dbReference type="ARBA" id="ARBA00023163"/>
    </source>
</evidence>
<proteinExistence type="inferred from homology"/>
<dbReference type="GO" id="GO:0003700">
    <property type="term" value="F:DNA-binding transcription factor activity"/>
    <property type="evidence" value="ECO:0007669"/>
    <property type="project" value="InterPro"/>
</dbReference>
<dbReference type="SUPFAM" id="SSF53850">
    <property type="entry name" value="Periplasmic binding protein-like II"/>
    <property type="match status" value="1"/>
</dbReference>
<feature type="domain" description="HTH lysR-type" evidence="6">
    <location>
        <begin position="1"/>
        <end position="58"/>
    </location>
</feature>
<evidence type="ECO:0000313" key="8">
    <source>
        <dbReference type="Proteomes" id="UP000317573"/>
    </source>
</evidence>
<dbReference type="Pfam" id="PF03466">
    <property type="entry name" value="LysR_substrate"/>
    <property type="match status" value="1"/>
</dbReference>
<dbReference type="PRINTS" id="PR00039">
    <property type="entry name" value="HTHLYSR"/>
</dbReference>
<evidence type="ECO:0000256" key="1">
    <source>
        <dbReference type="ARBA" id="ARBA00009437"/>
    </source>
</evidence>
<dbReference type="PANTHER" id="PTHR30346">
    <property type="entry name" value="TRANSCRIPTIONAL DUAL REGULATOR HCAR-RELATED"/>
    <property type="match status" value="1"/>
</dbReference>
<keyword evidence="3 7" id="KW-0238">DNA-binding</keyword>
<dbReference type="FunFam" id="1.10.10.10:FF:000001">
    <property type="entry name" value="LysR family transcriptional regulator"/>
    <property type="match status" value="1"/>
</dbReference>
<keyword evidence="4" id="KW-0010">Activator</keyword>
<dbReference type="EMBL" id="VLJT01000038">
    <property type="protein sequence ID" value="TWH10894.1"/>
    <property type="molecule type" value="Genomic_DNA"/>
</dbReference>
<dbReference type="GO" id="GO:0032993">
    <property type="term" value="C:protein-DNA complex"/>
    <property type="evidence" value="ECO:0007669"/>
    <property type="project" value="TreeGrafter"/>
</dbReference>
<protein>
    <submittedName>
        <fullName evidence="7">DNA-binding transcriptional LysR family regulator</fullName>
    </submittedName>
</protein>
<evidence type="ECO:0000256" key="3">
    <source>
        <dbReference type="ARBA" id="ARBA00023125"/>
    </source>
</evidence>
<dbReference type="AlphaFoldDB" id="A0A562DMV6"/>
<keyword evidence="5" id="KW-0804">Transcription</keyword>
<keyword evidence="2" id="KW-0805">Transcription regulation</keyword>
<organism evidence="7 8">
    <name type="scientific">Rhodococcus rhodochrous J45</name>
    <dbReference type="NCBI Taxonomy" id="935266"/>
    <lineage>
        <taxon>Bacteria</taxon>
        <taxon>Bacillati</taxon>
        <taxon>Actinomycetota</taxon>
        <taxon>Actinomycetes</taxon>
        <taxon>Mycobacteriales</taxon>
        <taxon>Nocardiaceae</taxon>
        <taxon>Rhodococcus</taxon>
    </lineage>
</organism>
<dbReference type="InterPro" id="IPR036390">
    <property type="entry name" value="WH_DNA-bd_sf"/>
</dbReference>
<dbReference type="SUPFAM" id="SSF46785">
    <property type="entry name" value="Winged helix' DNA-binding domain"/>
    <property type="match status" value="1"/>
</dbReference>
<accession>A0A562DMV6</accession>
<evidence type="ECO:0000313" key="7">
    <source>
        <dbReference type="EMBL" id="TWH10894.1"/>
    </source>
</evidence>
<dbReference type="PANTHER" id="PTHR30346:SF0">
    <property type="entry name" value="HCA OPERON TRANSCRIPTIONAL ACTIVATOR HCAR"/>
    <property type="match status" value="1"/>
</dbReference>
<dbReference type="InterPro" id="IPR005119">
    <property type="entry name" value="LysR_subst-bd"/>
</dbReference>
<gene>
    <name evidence="7" type="ORF">L618_003900000210</name>
</gene>
<dbReference type="Pfam" id="PF00126">
    <property type="entry name" value="HTH_1"/>
    <property type="match status" value="1"/>
</dbReference>
<comment type="similarity">
    <text evidence="1">Belongs to the LysR transcriptional regulatory family.</text>
</comment>
<dbReference type="Gene3D" id="1.10.10.10">
    <property type="entry name" value="Winged helix-like DNA-binding domain superfamily/Winged helix DNA-binding domain"/>
    <property type="match status" value="1"/>
</dbReference>
<dbReference type="RefSeq" id="WP_145692602.1">
    <property type="nucleotide sequence ID" value="NZ_VLJT01000038.1"/>
</dbReference>
<sequence>MELRDFEAFVAVAEELHFGRAAERLHISQPPLSNRIRQLEHDLKLQLFERSTRNVALTDAGARLLEPARRVLNQVDNTLDLARSIHSGDQGRVRIGFAGASSQRVLPLMTNAVRSAHPGIQLELRSQTYVYTALELLMSGALDLAFARLPITQPELAWRVVEVEEIICALPASHPLAMQDSVRVSDLKDDDFVSLPSDQGSILQSTMYALCVTAGFRPRITQVAPDSATVLALVAAGAGVTITLSSASPVQTVGLVYRPLENISPSRMYATLTWRRDDPSPALAKVLKMAKTALPTPDYSPTDMDGLGIGIGDR</sequence>
<dbReference type="GO" id="GO:0003677">
    <property type="term" value="F:DNA binding"/>
    <property type="evidence" value="ECO:0007669"/>
    <property type="project" value="UniProtKB-KW"/>
</dbReference>
<evidence type="ECO:0000259" key="6">
    <source>
        <dbReference type="PROSITE" id="PS50931"/>
    </source>
</evidence>
<dbReference type="Proteomes" id="UP000317573">
    <property type="component" value="Unassembled WGS sequence"/>
</dbReference>
<dbReference type="Gene3D" id="3.40.190.10">
    <property type="entry name" value="Periplasmic binding protein-like II"/>
    <property type="match status" value="2"/>
</dbReference>
<evidence type="ECO:0000256" key="4">
    <source>
        <dbReference type="ARBA" id="ARBA00023159"/>
    </source>
</evidence>
<dbReference type="InterPro" id="IPR036388">
    <property type="entry name" value="WH-like_DNA-bd_sf"/>
</dbReference>
<dbReference type="PROSITE" id="PS50931">
    <property type="entry name" value="HTH_LYSR"/>
    <property type="match status" value="1"/>
</dbReference>
<comment type="caution">
    <text evidence="7">The sequence shown here is derived from an EMBL/GenBank/DDBJ whole genome shotgun (WGS) entry which is preliminary data.</text>
</comment>
<dbReference type="InterPro" id="IPR000847">
    <property type="entry name" value="LysR_HTH_N"/>
</dbReference>
<dbReference type="CDD" id="cd08414">
    <property type="entry name" value="PBP2_LTTR_aromatics_like"/>
    <property type="match status" value="1"/>
</dbReference>